<reference evidence="2 3" key="1">
    <citation type="submission" date="2017-05" db="EMBL/GenBank/DDBJ databases">
        <authorList>
            <person name="Song R."/>
            <person name="Chenine A.L."/>
            <person name="Ruprecht R.M."/>
        </authorList>
    </citation>
    <scope>NUCLEOTIDE SEQUENCE [LARGE SCALE GENOMIC DNA]</scope>
    <source>
        <strain evidence="2 3">CFBP 1590</strain>
    </source>
</reference>
<evidence type="ECO:0000313" key="2">
    <source>
        <dbReference type="EMBL" id="SMS11615.1"/>
    </source>
</evidence>
<evidence type="ECO:0000313" key="3">
    <source>
        <dbReference type="Proteomes" id="UP000196842"/>
    </source>
</evidence>
<evidence type="ECO:0000256" key="1">
    <source>
        <dbReference type="SAM" id="MobiDB-lite"/>
    </source>
</evidence>
<feature type="region of interest" description="Disordered" evidence="1">
    <location>
        <begin position="47"/>
        <end position="72"/>
    </location>
</feature>
<sequence length="72" mass="7807">MLRPVIGSSLQTVMNMNRFQSGQTFAPGQLSQKMHQYSGIETAGETDVPDRRIAPGRQGLEQPGGEIMTAMA</sequence>
<dbReference type="AlphaFoldDB" id="A0A1Y6JNT7"/>
<dbReference type="EMBL" id="LT855380">
    <property type="protein sequence ID" value="SMS11615.1"/>
    <property type="molecule type" value="Genomic_DNA"/>
</dbReference>
<accession>A0A1Y6JNT7</accession>
<protein>
    <submittedName>
        <fullName evidence="2">Uncharacterized protein</fullName>
    </submittedName>
</protein>
<dbReference type="KEGG" id="pvd:CFBP1590__4029"/>
<proteinExistence type="predicted"/>
<dbReference type="Proteomes" id="UP000196842">
    <property type="component" value="Chromosome I"/>
</dbReference>
<gene>
    <name evidence="2" type="ORF">CFBP1590__4029</name>
</gene>
<name>A0A1Y6JNT7_PSEVI</name>
<organism evidence="2 3">
    <name type="scientific">Pseudomonas viridiflava</name>
    <name type="common">Phytomonas viridiflava</name>
    <dbReference type="NCBI Taxonomy" id="33069"/>
    <lineage>
        <taxon>Bacteria</taxon>
        <taxon>Pseudomonadati</taxon>
        <taxon>Pseudomonadota</taxon>
        <taxon>Gammaproteobacteria</taxon>
        <taxon>Pseudomonadales</taxon>
        <taxon>Pseudomonadaceae</taxon>
        <taxon>Pseudomonas</taxon>
    </lineage>
</organism>